<protein>
    <submittedName>
        <fullName evidence="1">Uncharacterized protein</fullName>
    </submittedName>
</protein>
<reference evidence="1 2" key="2">
    <citation type="submission" date="2020-03" db="EMBL/GenBank/DDBJ databases">
        <authorList>
            <person name="Ichikawa N."/>
            <person name="Kimura A."/>
            <person name="Kitahashi Y."/>
            <person name="Uohara A."/>
        </authorList>
    </citation>
    <scope>NUCLEOTIDE SEQUENCE [LARGE SCALE GENOMIC DNA]</scope>
    <source>
        <strain evidence="1 2">NBRC 107702</strain>
    </source>
</reference>
<evidence type="ECO:0000313" key="2">
    <source>
        <dbReference type="Proteomes" id="UP000502508"/>
    </source>
</evidence>
<dbReference type="RefSeq" id="WP_180201293.1">
    <property type="nucleotide sequence ID" value="NZ_AP022870.1"/>
</dbReference>
<dbReference type="AlphaFoldDB" id="A0A6F8Y584"/>
<evidence type="ECO:0000313" key="1">
    <source>
        <dbReference type="EMBL" id="BCB81189.1"/>
    </source>
</evidence>
<keyword evidence="2" id="KW-1185">Reference proteome</keyword>
<dbReference type="EMBL" id="AP022870">
    <property type="protein sequence ID" value="BCB81189.1"/>
    <property type="molecule type" value="Genomic_DNA"/>
</dbReference>
<accession>A0A6F8Y584</accession>
<reference evidence="1 2" key="1">
    <citation type="submission" date="2020-03" db="EMBL/GenBank/DDBJ databases">
        <title>Whole genome shotgun sequence of Phytohabitans flavus NBRC 107702.</title>
        <authorList>
            <person name="Komaki H."/>
            <person name="Tamura T."/>
        </authorList>
    </citation>
    <scope>NUCLEOTIDE SEQUENCE [LARGE SCALE GENOMIC DNA]</scope>
    <source>
        <strain evidence="1 2">NBRC 107702</strain>
    </source>
</reference>
<proteinExistence type="predicted"/>
<sequence>MTLGEPFFFKTHYPDNRVVGGGFYSGFAQLPISTAWELFAEANGVNSPERMRARVGQYRRVPIQPDEDPVIGCVFVRDVASSPGRVG</sequence>
<organism evidence="1 2">
    <name type="scientific">Phytohabitans flavus</name>
    <dbReference type="NCBI Taxonomy" id="1076124"/>
    <lineage>
        <taxon>Bacteria</taxon>
        <taxon>Bacillati</taxon>
        <taxon>Actinomycetota</taxon>
        <taxon>Actinomycetes</taxon>
        <taxon>Micromonosporales</taxon>
        <taxon>Micromonosporaceae</taxon>
    </lineage>
</organism>
<name>A0A6F8Y584_9ACTN</name>
<gene>
    <name evidence="1" type="ORF">Pflav_075990</name>
</gene>
<dbReference type="Proteomes" id="UP000502508">
    <property type="component" value="Chromosome"/>
</dbReference>
<dbReference type="KEGG" id="pfla:Pflav_075990"/>